<reference evidence="2" key="1">
    <citation type="journal article" date="2019" name="Int. J. Syst. Evol. Microbiol.">
        <title>The Global Catalogue of Microorganisms (GCM) 10K type strain sequencing project: providing services to taxonomists for standard genome sequencing and annotation.</title>
        <authorList>
            <consortium name="The Broad Institute Genomics Platform"/>
            <consortium name="The Broad Institute Genome Sequencing Center for Infectious Disease"/>
            <person name="Wu L."/>
            <person name="Ma J."/>
        </authorList>
    </citation>
    <scope>NUCLEOTIDE SEQUENCE [LARGE SCALE GENOMIC DNA]</scope>
    <source>
        <strain evidence="2">JCM 13004</strain>
    </source>
</reference>
<organism evidence="1 2">
    <name type="scientific">Kitasatospora nipponensis</name>
    <dbReference type="NCBI Taxonomy" id="258049"/>
    <lineage>
        <taxon>Bacteria</taxon>
        <taxon>Bacillati</taxon>
        <taxon>Actinomycetota</taxon>
        <taxon>Actinomycetes</taxon>
        <taxon>Kitasatosporales</taxon>
        <taxon>Streptomycetaceae</taxon>
        <taxon>Kitasatospora</taxon>
    </lineage>
</organism>
<dbReference type="Proteomes" id="UP001500037">
    <property type="component" value="Unassembled WGS sequence"/>
</dbReference>
<gene>
    <name evidence="1" type="ORF">GCM10009665_38720</name>
</gene>
<proteinExistence type="predicted"/>
<comment type="caution">
    <text evidence="1">The sequence shown here is derived from an EMBL/GenBank/DDBJ whole genome shotgun (WGS) entry which is preliminary data.</text>
</comment>
<evidence type="ECO:0000313" key="1">
    <source>
        <dbReference type="EMBL" id="GAA1244168.1"/>
    </source>
</evidence>
<accession>A0ABP4H2M6</accession>
<dbReference type="EMBL" id="BAAALF010000066">
    <property type="protein sequence ID" value="GAA1244168.1"/>
    <property type="molecule type" value="Genomic_DNA"/>
</dbReference>
<evidence type="ECO:0008006" key="3">
    <source>
        <dbReference type="Google" id="ProtNLM"/>
    </source>
</evidence>
<dbReference type="RefSeq" id="WP_344442995.1">
    <property type="nucleotide sequence ID" value="NZ_BAAALF010000066.1"/>
</dbReference>
<name>A0ABP4H2M6_9ACTN</name>
<keyword evidence="2" id="KW-1185">Reference proteome</keyword>
<sequence>MEDYEMRAEHEDGDPHGAILHWHMVRDRSSQAMCGRDISPDAASQSPDAWGTEAAQPFCHSCGAAYLRQVPLSTGRNP</sequence>
<protein>
    <recommendedName>
        <fullName evidence="3">Zinc finger protein</fullName>
    </recommendedName>
</protein>
<evidence type="ECO:0000313" key="2">
    <source>
        <dbReference type="Proteomes" id="UP001500037"/>
    </source>
</evidence>